<evidence type="ECO:0000313" key="2">
    <source>
        <dbReference type="EMBL" id="APT91785.1"/>
    </source>
</evidence>
<dbReference type="PANTHER" id="PTHR38442">
    <property type="entry name" value="INNER MEMBRANE PROTEIN-RELATED"/>
    <property type="match status" value="1"/>
</dbReference>
<keyword evidence="1" id="KW-0812">Transmembrane</keyword>
<dbReference type="EMBL" id="CP009249">
    <property type="protein sequence ID" value="APT91785.1"/>
    <property type="molecule type" value="Genomic_DNA"/>
</dbReference>
<name>A0A1L7D0V7_9CORY</name>
<dbReference type="PANTHER" id="PTHR38442:SF1">
    <property type="entry name" value="INNER MEMBRANE PROTEIN"/>
    <property type="match status" value="1"/>
</dbReference>
<protein>
    <submittedName>
        <fullName evidence="2">Membrane protein</fullName>
    </submittedName>
</protein>
<reference evidence="2 3" key="1">
    <citation type="submission" date="2014-08" db="EMBL/GenBank/DDBJ databases">
        <title>Complete genome sequence of Corynebacterium phocae M408/89/1(T)(=DSM 44612(T)), isolated from the common seal (Phoca vitulina).</title>
        <authorList>
            <person name="Ruckert C."/>
            <person name="Albersmeier A."/>
            <person name="Winkler A."/>
            <person name="Kalinowski J."/>
        </authorList>
    </citation>
    <scope>NUCLEOTIDE SEQUENCE [LARGE SCALE GENOMIC DNA]</scope>
    <source>
        <strain evidence="2 3">M408/89/1</strain>
    </source>
</reference>
<dbReference type="GO" id="GO:0005886">
    <property type="term" value="C:plasma membrane"/>
    <property type="evidence" value="ECO:0007669"/>
    <property type="project" value="TreeGrafter"/>
</dbReference>
<dbReference type="STRING" id="161895.CPHO_01355"/>
<dbReference type="AlphaFoldDB" id="A0A1L7D0V7"/>
<keyword evidence="3" id="KW-1185">Reference proteome</keyword>
<dbReference type="KEGG" id="cpho:CPHO_01355"/>
<organism evidence="2 3">
    <name type="scientific">Corynebacterium phocae</name>
    <dbReference type="NCBI Taxonomy" id="161895"/>
    <lineage>
        <taxon>Bacteria</taxon>
        <taxon>Bacillati</taxon>
        <taxon>Actinomycetota</taxon>
        <taxon>Actinomycetes</taxon>
        <taxon>Mycobacteriales</taxon>
        <taxon>Corynebacteriaceae</taxon>
        <taxon>Corynebacterium</taxon>
    </lineage>
</organism>
<evidence type="ECO:0000256" key="1">
    <source>
        <dbReference type="SAM" id="Phobius"/>
    </source>
</evidence>
<feature type="transmembrane region" description="Helical" evidence="1">
    <location>
        <begin position="34"/>
        <end position="53"/>
    </location>
</feature>
<keyword evidence="1" id="KW-1133">Transmembrane helix</keyword>
<proteinExistence type="predicted"/>
<evidence type="ECO:0000313" key="3">
    <source>
        <dbReference type="Proteomes" id="UP000185491"/>
    </source>
</evidence>
<dbReference type="InterPro" id="IPR007383">
    <property type="entry name" value="DUF445"/>
</dbReference>
<dbReference type="Proteomes" id="UP000185491">
    <property type="component" value="Chromosome"/>
</dbReference>
<accession>A0A1L7D0V7</accession>
<gene>
    <name evidence="2" type="ORF">CPHO_01355</name>
</gene>
<keyword evidence="1" id="KW-0472">Membrane</keyword>
<dbReference type="Pfam" id="PF04286">
    <property type="entry name" value="DUF445"/>
    <property type="match status" value="1"/>
</dbReference>
<sequence length="434" mass="47971">MTHRAPEPIKVNPLMLGPETEAAKAAELRRWKNWMLALLVLAAVIFLSCSWWQSQAGGAPAWVGFVRAAAEAGMIGGLADWFAVTALFRHPMGLKIPHTALIPNNKDKVGDTLGTFVEEKFLTKEALSELVRKEQIPLKAARYLVHNGGAERLSQEGGRLIVAAVRNISTAEATEFINTQVIARLRDPEWAPPAGRILETYIADGKARPLEDDLIHWAHAKVGTLEEEVIVLVDEKMPAWLPKFARGMAGDKVYDAIVSWADDVLVDPNHNVRLALRRGLAKFAQDLQYDPAMVARVEGIKEEFFDSAQMQQAPGALWATVSETIIEQAKTPESYLRTKLAEVARSTGKRIISDTDFRKKLDGYVDTATEFAVDNYSSQVIELIPATIKQWPVEEASRVIELQVGKDLQFIRLNGTVVGALAGLALYTVNEVLF</sequence>